<reference evidence="2 3" key="1">
    <citation type="submission" date="2015-07" db="EMBL/GenBank/DDBJ databases">
        <title>High-quality genome of monoxenous trypanosomatid Leptomonas pyrrhocoris.</title>
        <authorList>
            <person name="Flegontov P."/>
            <person name="Butenko A."/>
            <person name="Firsov S."/>
            <person name="Vlcek C."/>
            <person name="Logacheva M.D."/>
            <person name="Field M."/>
            <person name="Filatov D."/>
            <person name="Flegontova O."/>
            <person name="Gerasimov E."/>
            <person name="Jackson A.P."/>
            <person name="Kelly S."/>
            <person name="Opperdoes F."/>
            <person name="O'Reilly A."/>
            <person name="Votypka J."/>
            <person name="Yurchenko V."/>
            <person name="Lukes J."/>
        </authorList>
    </citation>
    <scope>NUCLEOTIDE SEQUENCE [LARGE SCALE GENOMIC DNA]</scope>
    <source>
        <strain evidence="2">H10</strain>
    </source>
</reference>
<dbReference type="RefSeq" id="XP_015651567.1">
    <property type="nucleotide sequence ID" value="XM_015809858.1"/>
</dbReference>
<dbReference type="GO" id="GO:0043614">
    <property type="term" value="C:multi-eIF complex"/>
    <property type="evidence" value="ECO:0007669"/>
    <property type="project" value="TreeGrafter"/>
</dbReference>
<dbReference type="VEuPathDB" id="TriTrypDB:LpyrH10_42_0100"/>
<dbReference type="RefSeq" id="XP_015651568.1">
    <property type="nucleotide sequence ID" value="XM_015809859.1"/>
</dbReference>
<dbReference type="GO" id="GO:0071541">
    <property type="term" value="C:eukaryotic translation initiation factor 3 complex, eIF3m"/>
    <property type="evidence" value="ECO:0007669"/>
    <property type="project" value="TreeGrafter"/>
</dbReference>
<dbReference type="PANTHER" id="PTHR14005">
    <property type="entry name" value="EUKARYOTIC TRANSLATION INITIATION FACTOR 3, THETA SUBUNIT"/>
    <property type="match status" value="1"/>
</dbReference>
<dbReference type="Proteomes" id="UP000037923">
    <property type="component" value="Unassembled WGS sequence"/>
</dbReference>
<sequence>MDRTATADARARSSLSKAQEHLKNNDVKDAIEALAAHLQNNQLTVVGFQCLELLADLALTREKPEVQKLIEVLRRCRTGLRSSQHLEDSVQRIVDLVMSRIRQMCVNAKERAEALQSHPSDGDKLLVAMNGISLAALAEERHVRPCNHALGRLIRHFCGNNTIGFAKKLTFIYNKTVRQFLSMCKEFNAPGCLLDVSTAVSRTISRMALDRLTERDDARSRAAVQEMRKERADFLASTAAVTEVVETLCCLLNDICSLRQYGGAFDVLSCLKRLCDNVQRKEDLTDVVSGAYETMSDIFWTCSLYNYHAYCLSTAASMKRHEKRSPLAARAVVASLCVTETDLELDPFGRHHEKSPRIDELFDFPVTTKASLLEQLKVKNVYSLASPEIVKLAANLEDANFMDFTGLHKSVTALTTANGDLARYGDELHKVILRHQLECLAVSCNHIDVLTLAAYSGNLTAAEYVNSIEPLILDDDTVSVGIDSRTNTLSFSDSSKAKMLSFYNKIVATVDTVPASSMCASTGRYSDFAQAGASAPKKPAPIAAADLAAARNRSTAIFKLQQACITNKSERAKKKVQDDLKKKEKMVKERREQEVQKKDDTQKAYIAALYPEYRERQRQERGKEVLRKLRLKYPGFKVDDSIVYRSTAAFEDELTRLLAAFKRRGVDNDRKDILQANLYERALRALEIPARKAVDAENAERNRAERAAVRENYLAEHRREYDRRNNERIILSKFLDDAEQFEETWRERANVGKPSKRDEQQRLLEEEMRRLAGE</sequence>
<dbReference type="GO" id="GO:0003729">
    <property type="term" value="F:mRNA binding"/>
    <property type="evidence" value="ECO:0007669"/>
    <property type="project" value="TreeGrafter"/>
</dbReference>
<accession>A0A0N0VCK2</accession>
<dbReference type="Gene3D" id="1.25.40.860">
    <property type="match status" value="1"/>
</dbReference>
<organism evidence="2 3">
    <name type="scientific">Leptomonas pyrrhocoris</name>
    <name type="common">Firebug parasite</name>
    <dbReference type="NCBI Taxonomy" id="157538"/>
    <lineage>
        <taxon>Eukaryota</taxon>
        <taxon>Discoba</taxon>
        <taxon>Euglenozoa</taxon>
        <taxon>Kinetoplastea</taxon>
        <taxon>Metakinetoplastina</taxon>
        <taxon>Trypanosomatida</taxon>
        <taxon>Trypanosomatidae</taxon>
        <taxon>Leishmaniinae</taxon>
        <taxon>Leptomonas</taxon>
    </lineage>
</organism>
<dbReference type="OMA" id="IKYPGFK"/>
<gene>
    <name evidence="2" type="ORF">ABB37_10107</name>
</gene>
<dbReference type="AlphaFoldDB" id="A0A0N0VCK2"/>
<dbReference type="GO" id="GO:0002188">
    <property type="term" value="P:translation reinitiation"/>
    <property type="evidence" value="ECO:0007669"/>
    <property type="project" value="TreeGrafter"/>
</dbReference>
<feature type="region of interest" description="Disordered" evidence="1">
    <location>
        <begin position="747"/>
        <end position="774"/>
    </location>
</feature>
<evidence type="ECO:0000313" key="2">
    <source>
        <dbReference type="EMBL" id="KPA73128.1"/>
    </source>
</evidence>
<evidence type="ECO:0000256" key="1">
    <source>
        <dbReference type="SAM" id="MobiDB-lite"/>
    </source>
</evidence>
<dbReference type="GO" id="GO:0071540">
    <property type="term" value="C:eukaryotic translation initiation factor 3 complex, eIF3e"/>
    <property type="evidence" value="ECO:0007669"/>
    <property type="project" value="TreeGrafter"/>
</dbReference>
<dbReference type="GeneID" id="26910387"/>
<proteinExistence type="predicted"/>
<comment type="caution">
    <text evidence="2">The sequence shown here is derived from an EMBL/GenBank/DDBJ whole genome shotgun (WGS) entry which is preliminary data.</text>
</comment>
<name>A0A0N0VCK2_LEPPY</name>
<dbReference type="EMBL" id="LGTL01000042">
    <property type="protein sequence ID" value="KPA73129.1"/>
    <property type="molecule type" value="Genomic_DNA"/>
</dbReference>
<dbReference type="PANTHER" id="PTHR14005:SF0">
    <property type="entry name" value="EUKARYOTIC TRANSLATION INITIATION FACTOR 3 SUBUNIT A"/>
    <property type="match status" value="1"/>
</dbReference>
<dbReference type="InterPro" id="IPR027512">
    <property type="entry name" value="EIF3A"/>
</dbReference>
<feature type="region of interest" description="Disordered" evidence="1">
    <location>
        <begin position="575"/>
        <end position="598"/>
    </location>
</feature>
<dbReference type="GO" id="GO:0003743">
    <property type="term" value="F:translation initiation factor activity"/>
    <property type="evidence" value="ECO:0007669"/>
    <property type="project" value="TreeGrafter"/>
</dbReference>
<dbReference type="GO" id="GO:0001732">
    <property type="term" value="P:formation of cytoplasmic translation initiation complex"/>
    <property type="evidence" value="ECO:0007669"/>
    <property type="project" value="TreeGrafter"/>
</dbReference>
<evidence type="ECO:0000313" key="3">
    <source>
        <dbReference type="Proteomes" id="UP000037923"/>
    </source>
</evidence>
<protein>
    <submittedName>
        <fullName evidence="2">Uncharacterized protein</fullName>
    </submittedName>
</protein>
<keyword evidence="3" id="KW-1185">Reference proteome</keyword>
<dbReference type="EMBL" id="LGTL01000042">
    <property type="protein sequence ID" value="KPA73128.1"/>
    <property type="molecule type" value="Genomic_DNA"/>
</dbReference>
<dbReference type="OrthoDB" id="18884at2759"/>